<dbReference type="AlphaFoldDB" id="A0A0F9W893"/>
<organism evidence="1">
    <name type="scientific">marine sediment metagenome</name>
    <dbReference type="NCBI Taxonomy" id="412755"/>
    <lineage>
        <taxon>unclassified sequences</taxon>
        <taxon>metagenomes</taxon>
        <taxon>ecological metagenomes</taxon>
    </lineage>
</organism>
<name>A0A0F9W893_9ZZZZ</name>
<protein>
    <submittedName>
        <fullName evidence="1">Uncharacterized protein</fullName>
    </submittedName>
</protein>
<gene>
    <name evidence="1" type="ORF">LCGC14_0044630</name>
</gene>
<evidence type="ECO:0000313" key="1">
    <source>
        <dbReference type="EMBL" id="KKO08523.1"/>
    </source>
</evidence>
<sequence>MTDFSNCPDCGGYTPEGTPLCTTCNSTGRRQLTQEHIDLAISAKEWADEEVDRFFSEWCRINNKHHGYGVASWEIGSKLHITQDTSCMGCASSEDHSFPAEWFYATGEARTALIEKDLKDKQAAELQLRNCSRVARLARLKKEAVELEADIMKGASA</sequence>
<dbReference type="EMBL" id="LAZR01000009">
    <property type="protein sequence ID" value="KKO08523.1"/>
    <property type="molecule type" value="Genomic_DNA"/>
</dbReference>
<proteinExistence type="predicted"/>
<accession>A0A0F9W893</accession>
<comment type="caution">
    <text evidence="1">The sequence shown here is derived from an EMBL/GenBank/DDBJ whole genome shotgun (WGS) entry which is preliminary data.</text>
</comment>
<reference evidence="1" key="1">
    <citation type="journal article" date="2015" name="Nature">
        <title>Complex archaea that bridge the gap between prokaryotes and eukaryotes.</title>
        <authorList>
            <person name="Spang A."/>
            <person name="Saw J.H."/>
            <person name="Jorgensen S.L."/>
            <person name="Zaremba-Niedzwiedzka K."/>
            <person name="Martijn J."/>
            <person name="Lind A.E."/>
            <person name="van Eijk R."/>
            <person name="Schleper C."/>
            <person name="Guy L."/>
            <person name="Ettema T.J."/>
        </authorList>
    </citation>
    <scope>NUCLEOTIDE SEQUENCE</scope>
</reference>